<dbReference type="Proteomes" id="UP001151760">
    <property type="component" value="Unassembled WGS sequence"/>
</dbReference>
<evidence type="ECO:0000313" key="4">
    <source>
        <dbReference type="Proteomes" id="UP001151760"/>
    </source>
</evidence>
<evidence type="ECO:0000256" key="1">
    <source>
        <dbReference type="SAM" id="MobiDB-lite"/>
    </source>
</evidence>
<feature type="domain" description="Retroviral polymerase SH3-like" evidence="2">
    <location>
        <begin position="314"/>
        <end position="374"/>
    </location>
</feature>
<reference evidence="3" key="1">
    <citation type="journal article" date="2022" name="Int. J. Mol. Sci.">
        <title>Draft Genome of Tanacetum Coccineum: Genomic Comparison of Closely Related Tanacetum-Family Plants.</title>
        <authorList>
            <person name="Yamashiro T."/>
            <person name="Shiraishi A."/>
            <person name="Nakayama K."/>
            <person name="Satake H."/>
        </authorList>
    </citation>
    <scope>NUCLEOTIDE SEQUENCE</scope>
</reference>
<evidence type="ECO:0000259" key="2">
    <source>
        <dbReference type="Pfam" id="PF25597"/>
    </source>
</evidence>
<sequence length="540" mass="61248">MTTTVGNNSVFRSFFEKQKLTGPNFIDWYRQLHLVHSTEDKENYLEHHIPVAPAPELKALYSKQAEQELRQTVREFHACKQEEGQSVSSYVLKIKSYIDNLECLGQPVTQSLAVSLILVSLSKDYDSFVQNYNMHGMGKTVNELHAMLKLHEKTLPKKDVNPTLHAIRPGRVQKNQNKKPHKAAKGDQGKKGKMVYAPNNVPFTPKPKTPPLPKKENPAKDGLRGIKKLKRGGLSLYVGNGNRAAVEAIGSYHLELPSRLVIVLNNCQYAPSITRELLARILNMVPTTKKVDKTPYEVWHGQAPKLSYLKIWGCEAFVKRDTLTKPDKLDPRSFKCIFVGYPKETMGYSFYSPSENKVFVARNAEFFESKLIDLKASGSVEDLEIIQEEDTNPSVDTSLDHEEDDQEIDEPQSDINPIRKSSRTRRAPDRMCLYIDAEEHELGDLGEPANYKAALLDPESKKWLDAMNVEMQSMKDNDVWVLVELPPNARNVGSKWLFKKKTDMDGAVYVFKALLVQRASLKPTGLIMKKPFLQLQTLVL</sequence>
<dbReference type="PANTHER" id="PTHR47481">
    <property type="match status" value="1"/>
</dbReference>
<comment type="caution">
    <text evidence="3">The sequence shown here is derived from an EMBL/GenBank/DDBJ whole genome shotgun (WGS) entry which is preliminary data.</text>
</comment>
<feature type="region of interest" description="Disordered" evidence="1">
    <location>
        <begin position="384"/>
        <end position="423"/>
    </location>
</feature>
<dbReference type="InterPro" id="IPR057670">
    <property type="entry name" value="SH3_retrovirus"/>
</dbReference>
<feature type="region of interest" description="Disordered" evidence="1">
    <location>
        <begin position="167"/>
        <end position="225"/>
    </location>
</feature>
<dbReference type="Pfam" id="PF14223">
    <property type="entry name" value="Retrotran_gag_2"/>
    <property type="match status" value="1"/>
</dbReference>
<dbReference type="EMBL" id="BQNB010017562">
    <property type="protein sequence ID" value="GJT64628.1"/>
    <property type="molecule type" value="Genomic_DNA"/>
</dbReference>
<gene>
    <name evidence="3" type="ORF">Tco_1016108</name>
</gene>
<feature type="compositionally biased region" description="Basic and acidic residues" evidence="1">
    <location>
        <begin position="213"/>
        <end position="224"/>
    </location>
</feature>
<dbReference type="PANTHER" id="PTHR47481:SF31">
    <property type="entry name" value="OS01G0873500 PROTEIN"/>
    <property type="match status" value="1"/>
</dbReference>
<keyword evidence="4" id="KW-1185">Reference proteome</keyword>
<evidence type="ECO:0000313" key="3">
    <source>
        <dbReference type="EMBL" id="GJT64628.1"/>
    </source>
</evidence>
<organism evidence="3 4">
    <name type="scientific">Tanacetum coccineum</name>
    <dbReference type="NCBI Taxonomy" id="301880"/>
    <lineage>
        <taxon>Eukaryota</taxon>
        <taxon>Viridiplantae</taxon>
        <taxon>Streptophyta</taxon>
        <taxon>Embryophyta</taxon>
        <taxon>Tracheophyta</taxon>
        <taxon>Spermatophyta</taxon>
        <taxon>Magnoliopsida</taxon>
        <taxon>eudicotyledons</taxon>
        <taxon>Gunneridae</taxon>
        <taxon>Pentapetalae</taxon>
        <taxon>asterids</taxon>
        <taxon>campanulids</taxon>
        <taxon>Asterales</taxon>
        <taxon>Asteraceae</taxon>
        <taxon>Asteroideae</taxon>
        <taxon>Anthemideae</taxon>
        <taxon>Anthemidinae</taxon>
        <taxon>Tanacetum</taxon>
    </lineage>
</organism>
<protein>
    <submittedName>
        <fullName evidence="3">Zinc finger, CCHC-type containing protein</fullName>
    </submittedName>
</protein>
<name>A0ABQ5FNW4_9ASTR</name>
<reference evidence="3" key="2">
    <citation type="submission" date="2022-01" db="EMBL/GenBank/DDBJ databases">
        <authorList>
            <person name="Yamashiro T."/>
            <person name="Shiraishi A."/>
            <person name="Satake H."/>
            <person name="Nakayama K."/>
        </authorList>
    </citation>
    <scope>NUCLEOTIDE SEQUENCE</scope>
</reference>
<dbReference type="Pfam" id="PF25597">
    <property type="entry name" value="SH3_retrovirus"/>
    <property type="match status" value="1"/>
</dbReference>
<feature type="compositionally biased region" description="Acidic residues" evidence="1">
    <location>
        <begin position="401"/>
        <end position="412"/>
    </location>
</feature>
<accession>A0ABQ5FNW4</accession>
<proteinExistence type="predicted"/>